<evidence type="ECO:0000313" key="3">
    <source>
        <dbReference type="Proteomes" id="UP000777265"/>
    </source>
</evidence>
<reference evidence="2" key="1">
    <citation type="journal article" date="2020" name="Biotechnol. Biofuels">
        <title>New insights from the biogas microbiome by comprehensive genome-resolved metagenomics of nearly 1600 species originating from multiple anaerobic digesters.</title>
        <authorList>
            <person name="Campanaro S."/>
            <person name="Treu L."/>
            <person name="Rodriguez-R L.M."/>
            <person name="Kovalovszki A."/>
            <person name="Ziels R.M."/>
            <person name="Maus I."/>
            <person name="Zhu X."/>
            <person name="Kougias P.G."/>
            <person name="Basile A."/>
            <person name="Luo G."/>
            <person name="Schluter A."/>
            <person name="Konstantinidis K.T."/>
            <person name="Angelidaki I."/>
        </authorList>
    </citation>
    <scope>NUCLEOTIDE SEQUENCE</scope>
    <source>
        <strain evidence="2">AS06rmzACSIP_7</strain>
    </source>
</reference>
<evidence type="ECO:0000256" key="1">
    <source>
        <dbReference type="SAM" id="Phobius"/>
    </source>
</evidence>
<keyword evidence="1" id="KW-0812">Transmembrane</keyword>
<dbReference type="EMBL" id="JAAYEE010000132">
    <property type="protein sequence ID" value="NLW35436.1"/>
    <property type="molecule type" value="Genomic_DNA"/>
</dbReference>
<keyword evidence="1" id="KW-0472">Membrane</keyword>
<protein>
    <submittedName>
        <fullName evidence="2">Uncharacterized protein</fullName>
    </submittedName>
</protein>
<keyword evidence="1" id="KW-1133">Transmembrane helix</keyword>
<dbReference type="Proteomes" id="UP000777265">
    <property type="component" value="Unassembled WGS sequence"/>
</dbReference>
<dbReference type="AlphaFoldDB" id="A0A971M5E3"/>
<sequence length="49" mass="5594">MDIGQFILAYHGTLSFILGLLIGMWFGFGIGYVLAATRKDKQEGRRKRF</sequence>
<accession>A0A971M5E3</accession>
<feature type="transmembrane region" description="Helical" evidence="1">
    <location>
        <begin position="16"/>
        <end position="37"/>
    </location>
</feature>
<comment type="caution">
    <text evidence="2">The sequence shown here is derived from an EMBL/GenBank/DDBJ whole genome shotgun (WGS) entry which is preliminary data.</text>
</comment>
<organism evidence="2 3">
    <name type="scientific">Syntrophorhabdus aromaticivorans</name>
    <dbReference type="NCBI Taxonomy" id="328301"/>
    <lineage>
        <taxon>Bacteria</taxon>
        <taxon>Pseudomonadati</taxon>
        <taxon>Thermodesulfobacteriota</taxon>
        <taxon>Syntrophorhabdia</taxon>
        <taxon>Syntrophorhabdales</taxon>
        <taxon>Syntrophorhabdaceae</taxon>
        <taxon>Syntrophorhabdus</taxon>
    </lineage>
</organism>
<reference evidence="2" key="2">
    <citation type="submission" date="2020-01" db="EMBL/GenBank/DDBJ databases">
        <authorList>
            <person name="Campanaro S."/>
        </authorList>
    </citation>
    <scope>NUCLEOTIDE SEQUENCE</scope>
    <source>
        <strain evidence="2">AS06rmzACSIP_7</strain>
    </source>
</reference>
<evidence type="ECO:0000313" key="2">
    <source>
        <dbReference type="EMBL" id="NLW35436.1"/>
    </source>
</evidence>
<gene>
    <name evidence="2" type="ORF">GXY80_08150</name>
</gene>
<name>A0A971M5E3_9BACT</name>
<proteinExistence type="predicted"/>